<reference evidence="2" key="1">
    <citation type="submission" date="2025-08" db="UniProtKB">
        <authorList>
            <consortium name="RefSeq"/>
        </authorList>
    </citation>
    <scope>IDENTIFICATION</scope>
    <source>
        <tissue evidence="2">Whole blood</tissue>
    </source>
</reference>
<keyword evidence="1" id="KW-1185">Reference proteome</keyword>
<organism evidence="1 2">
    <name type="scientific">Ursus maritimus</name>
    <name type="common">Polar bear</name>
    <name type="synonym">Thalarctos maritimus</name>
    <dbReference type="NCBI Taxonomy" id="29073"/>
    <lineage>
        <taxon>Eukaryota</taxon>
        <taxon>Metazoa</taxon>
        <taxon>Chordata</taxon>
        <taxon>Craniata</taxon>
        <taxon>Vertebrata</taxon>
        <taxon>Euteleostomi</taxon>
        <taxon>Mammalia</taxon>
        <taxon>Eutheria</taxon>
        <taxon>Laurasiatheria</taxon>
        <taxon>Carnivora</taxon>
        <taxon>Caniformia</taxon>
        <taxon>Ursidae</taxon>
        <taxon>Ursus</taxon>
    </lineage>
</organism>
<dbReference type="RefSeq" id="XP_040500512.1">
    <property type="nucleotide sequence ID" value="XM_040644578.1"/>
</dbReference>
<name>A0A8M1H088_URSMA</name>
<dbReference type="CTD" id="100130988"/>
<dbReference type="OrthoDB" id="5983862at2759"/>
<dbReference type="GO" id="GO:0007283">
    <property type="term" value="P:spermatogenesis"/>
    <property type="evidence" value="ECO:0007669"/>
    <property type="project" value="TreeGrafter"/>
</dbReference>
<protein>
    <submittedName>
        <fullName evidence="2">Spermatogenesis-associated protein 48</fullName>
    </submittedName>
</protein>
<gene>
    <name evidence="2" type="primary">SPATA48</name>
</gene>
<dbReference type="AlphaFoldDB" id="A0A8M1H088"/>
<dbReference type="PANTHER" id="PTHR34759">
    <property type="entry name" value="SPERMATOGENESIS-ASSOCIATED PROTEIN 48"/>
    <property type="match status" value="1"/>
</dbReference>
<dbReference type="Proteomes" id="UP000261680">
    <property type="component" value="Unplaced"/>
</dbReference>
<dbReference type="InterPro" id="IPR027867">
    <property type="entry name" value="SPATA48"/>
</dbReference>
<accession>A0A8M1H088</accession>
<evidence type="ECO:0000313" key="1">
    <source>
        <dbReference type="Proteomes" id="UP000261680"/>
    </source>
</evidence>
<dbReference type="Pfam" id="PF15073">
    <property type="entry name" value="SPATA48"/>
    <property type="match status" value="1"/>
</dbReference>
<sequence>MDMDSQYTPGKISISERSILSGRKTVENIDYPHYHDRLRKMNMPFVKGIEDRHNYGRIEKKCNPTFLKFHPYPPSVLPDYHLHYPYPPPYGRDYPLFPLRDDVPLGDSCSGFLSPGGDADLKPGIGRTIPSLVDFSDVKPQHRVPRPDMGFQTTLKRQNILLEELKQDRRWNSRATPDISIRARLGGWTSPLKVTPLQPRREACSINHTYAFDEEATCTEDGEPLLLPNRKYSAKDSFYKSSTQKQRECRAMQKTYVRSVHRVRDDQGARVSRAEYKRGIRKRRWEKSGSVWNQMSRGTLSNCKHQGFFSEGSEGLVDKWQDQACRKQHGGLCVPSQLDEAEGEASWEGTAGINRGQWLHQVWLQGVWVWGLEEGSELEKKVWRSRFSNKHEFAGTLRVFGEEGVKLQMVKDDEPREEMIAVAQVGFKMVGGLWDRFQTRSFLTPVKPITFVSPSSRSKYIPLYTGYVQSTNADDVDNPFGDITSVAKPRSSKMLYTNTSRSANIPGYTGKVHFAASHPANSDIPPTTPSPDSEVHRVLRKEMEVDVFRHQAPLSQMVTTVKPYNPFNKKQQETVGY</sequence>
<evidence type="ECO:0000313" key="2">
    <source>
        <dbReference type="RefSeq" id="XP_040500512.1"/>
    </source>
</evidence>
<dbReference type="GeneID" id="103674664"/>
<dbReference type="KEGG" id="umr:103674664"/>
<proteinExistence type="predicted"/>
<dbReference type="PANTHER" id="PTHR34759:SF1">
    <property type="entry name" value="SPERMATOGENESIS-ASSOCIATED PROTEIN 48"/>
    <property type="match status" value="1"/>
</dbReference>